<accession>A0A917KWA3</accession>
<name>A0A917KWA3_9PROT</name>
<comment type="caution">
    <text evidence="1">The sequence shown here is derived from an EMBL/GenBank/DDBJ whole genome shotgun (WGS) entry which is preliminary data.</text>
</comment>
<reference evidence="1" key="2">
    <citation type="submission" date="2020-09" db="EMBL/GenBank/DDBJ databases">
        <authorList>
            <person name="Sun Q."/>
            <person name="Zhou Y."/>
        </authorList>
    </citation>
    <scope>NUCLEOTIDE SEQUENCE</scope>
    <source>
        <strain evidence="1">CGMCC 1.3617</strain>
    </source>
</reference>
<dbReference type="AlphaFoldDB" id="A0A917KWA3"/>
<sequence>MKAMLSGIVVAIIVAIGAAYVLDTEFQRTAAVAFTTTGARI</sequence>
<reference evidence="1" key="1">
    <citation type="journal article" date="2014" name="Int. J. Syst. Evol. Microbiol.">
        <title>Complete genome sequence of Corynebacterium casei LMG S-19264T (=DSM 44701T), isolated from a smear-ripened cheese.</title>
        <authorList>
            <consortium name="US DOE Joint Genome Institute (JGI-PGF)"/>
            <person name="Walter F."/>
            <person name="Albersmeier A."/>
            <person name="Kalinowski J."/>
            <person name="Ruckert C."/>
        </authorList>
    </citation>
    <scope>NUCLEOTIDE SEQUENCE</scope>
    <source>
        <strain evidence="1">CGMCC 1.3617</strain>
    </source>
</reference>
<dbReference type="EMBL" id="BMKW01000012">
    <property type="protein sequence ID" value="GGJ32831.1"/>
    <property type="molecule type" value="Genomic_DNA"/>
</dbReference>
<organism evidence="1 2">
    <name type="scientific">Neoroseomonas lacus</name>
    <dbReference type="NCBI Taxonomy" id="287609"/>
    <lineage>
        <taxon>Bacteria</taxon>
        <taxon>Pseudomonadati</taxon>
        <taxon>Pseudomonadota</taxon>
        <taxon>Alphaproteobacteria</taxon>
        <taxon>Acetobacterales</taxon>
        <taxon>Acetobacteraceae</taxon>
        <taxon>Neoroseomonas</taxon>
    </lineage>
</organism>
<evidence type="ECO:0000313" key="2">
    <source>
        <dbReference type="Proteomes" id="UP000661507"/>
    </source>
</evidence>
<evidence type="ECO:0000313" key="1">
    <source>
        <dbReference type="EMBL" id="GGJ32831.1"/>
    </source>
</evidence>
<gene>
    <name evidence="1" type="ORF">GCM10011320_45620</name>
</gene>
<proteinExistence type="predicted"/>
<dbReference type="Proteomes" id="UP000661507">
    <property type="component" value="Unassembled WGS sequence"/>
</dbReference>
<dbReference type="RefSeq" id="WP_268238174.1">
    <property type="nucleotide sequence ID" value="NZ_BMKW01000012.1"/>
</dbReference>
<protein>
    <submittedName>
        <fullName evidence="1">Uncharacterized protein</fullName>
    </submittedName>
</protein>
<keyword evidence="2" id="KW-1185">Reference proteome</keyword>